<dbReference type="EMBL" id="LT629754">
    <property type="protein sequence ID" value="SDT15619.1"/>
    <property type="molecule type" value="Genomic_DNA"/>
</dbReference>
<sequence>MNSLPSTGKDPHFERILASYLDSSKIELSALEIDLKTRWEAAFSLLLNFHSREQAVKVLREQFGYNLATAYRDINKALSLFGDITKSRKEGWRYIIFEYNQKLFQMATKDRDLKEMGKCLDRMIRLADLDKEESMFDPDKIKAQSFEIKISKTMETALMKAITNGPIDMNNLEAEDIPHEPAE</sequence>
<reference evidence="1 2" key="1">
    <citation type="submission" date="2016-10" db="EMBL/GenBank/DDBJ databases">
        <authorList>
            <person name="Varghese N."/>
            <person name="Submissions S."/>
        </authorList>
    </citation>
    <scope>NUCLEOTIDE SEQUENCE [LARGE SCALE GENOMIC DNA]</scope>
    <source>
        <strain evidence="1 2">MAR_2009_60</strain>
    </source>
</reference>
<gene>
    <name evidence="1" type="ORF">SAMN05192545_2895</name>
</gene>
<name>A0ABY0UT68_9FLAO</name>
<dbReference type="GeneID" id="90593253"/>
<evidence type="ECO:0000313" key="2">
    <source>
        <dbReference type="Proteomes" id="UP000199574"/>
    </source>
</evidence>
<accession>A0ABY0UT68</accession>
<protein>
    <submittedName>
        <fullName evidence="1">Uncharacterized protein</fullName>
    </submittedName>
</protein>
<keyword evidence="2" id="KW-1185">Reference proteome</keyword>
<dbReference type="Proteomes" id="UP000199574">
    <property type="component" value="Chromosome I"/>
</dbReference>
<proteinExistence type="predicted"/>
<evidence type="ECO:0000313" key="1">
    <source>
        <dbReference type="EMBL" id="SDT15619.1"/>
    </source>
</evidence>
<dbReference type="RefSeq" id="WP_091607026.1">
    <property type="nucleotide sequence ID" value="NZ_LT629754.1"/>
</dbReference>
<organism evidence="1 2">
    <name type="scientific">Maribacter dokdonensis</name>
    <dbReference type="NCBI Taxonomy" id="320912"/>
    <lineage>
        <taxon>Bacteria</taxon>
        <taxon>Pseudomonadati</taxon>
        <taxon>Bacteroidota</taxon>
        <taxon>Flavobacteriia</taxon>
        <taxon>Flavobacteriales</taxon>
        <taxon>Flavobacteriaceae</taxon>
        <taxon>Maribacter</taxon>
    </lineage>
</organism>